<dbReference type="EMBL" id="JANIBJ010000009">
    <property type="protein sequence ID" value="MCQ8103718.1"/>
    <property type="molecule type" value="Genomic_DNA"/>
</dbReference>
<protein>
    <submittedName>
        <fullName evidence="1">Uncharacterized protein</fullName>
    </submittedName>
</protein>
<comment type="caution">
    <text evidence="1">The sequence shown here is derived from an EMBL/GenBank/DDBJ whole genome shotgun (WGS) entry which is preliminary data.</text>
</comment>
<organism evidence="1 2">
    <name type="scientific">Methylomonas subterranea</name>
    <dbReference type="NCBI Taxonomy" id="2952225"/>
    <lineage>
        <taxon>Bacteria</taxon>
        <taxon>Pseudomonadati</taxon>
        <taxon>Pseudomonadota</taxon>
        <taxon>Gammaproteobacteria</taxon>
        <taxon>Methylococcales</taxon>
        <taxon>Methylococcaceae</taxon>
        <taxon>Methylomonas</taxon>
    </lineage>
</organism>
<sequence length="53" mass="6007">MPVFINEVIAEVEQADAGEASENPLFAAANEQEEQLLRQLQILRERQARLLVD</sequence>
<dbReference type="RefSeq" id="WP_256601451.1">
    <property type="nucleotide sequence ID" value="NZ_JANIBJ010000009.1"/>
</dbReference>
<reference evidence="1 2" key="1">
    <citation type="submission" date="2022-07" db="EMBL/GenBank/DDBJ databases">
        <title>Methylomonas rivi sp. nov., Methylomonas rosea sp. nov., Methylomonas aureus sp. nov. and Methylomonas subterranea sp. nov., four novel methanotrophs isolated from a freshwater creek and the deep terrestrial subsurface.</title>
        <authorList>
            <person name="Abin C."/>
            <person name="Sankaranarayanan K."/>
            <person name="Garner C."/>
            <person name="Sindelar R."/>
            <person name="Kotary K."/>
            <person name="Garner R."/>
            <person name="Barclay S."/>
            <person name="Lawson P."/>
            <person name="Krumholz L."/>
        </authorList>
    </citation>
    <scope>NUCLEOTIDE SEQUENCE [LARGE SCALE GENOMIC DNA]</scope>
    <source>
        <strain evidence="1 2">SURF-2</strain>
    </source>
</reference>
<dbReference type="Proteomes" id="UP001524499">
    <property type="component" value="Unassembled WGS sequence"/>
</dbReference>
<name>A0ABT1TE29_9GAMM</name>
<proteinExistence type="predicted"/>
<keyword evidence="2" id="KW-1185">Reference proteome</keyword>
<gene>
    <name evidence="1" type="ORF">NP590_06345</name>
</gene>
<evidence type="ECO:0000313" key="2">
    <source>
        <dbReference type="Proteomes" id="UP001524499"/>
    </source>
</evidence>
<accession>A0ABT1TE29</accession>
<evidence type="ECO:0000313" key="1">
    <source>
        <dbReference type="EMBL" id="MCQ8103718.1"/>
    </source>
</evidence>